<feature type="region of interest" description="Disordered" evidence="5">
    <location>
        <begin position="340"/>
        <end position="449"/>
    </location>
</feature>
<dbReference type="InterPro" id="IPR036600">
    <property type="entry name" value="PAH_sf"/>
</dbReference>
<dbReference type="PANTHER" id="PTHR12346">
    <property type="entry name" value="SIN3B-RELATED"/>
    <property type="match status" value="1"/>
</dbReference>
<dbReference type="GO" id="GO:0000122">
    <property type="term" value="P:negative regulation of transcription by RNA polymerase II"/>
    <property type="evidence" value="ECO:0007669"/>
    <property type="project" value="TreeGrafter"/>
</dbReference>
<reference evidence="7" key="1">
    <citation type="submission" date="2020-11" db="EMBL/GenBank/DDBJ databases">
        <authorList>
            <consortium name="DOE Joint Genome Institute"/>
            <person name="Ahrendt S."/>
            <person name="Riley R."/>
            <person name="Andreopoulos W."/>
            <person name="Labutti K."/>
            <person name="Pangilinan J."/>
            <person name="Ruiz-Duenas F.J."/>
            <person name="Barrasa J.M."/>
            <person name="Sanchez-Garcia M."/>
            <person name="Camarero S."/>
            <person name="Miyauchi S."/>
            <person name="Serrano A."/>
            <person name="Linde D."/>
            <person name="Babiker R."/>
            <person name="Drula E."/>
            <person name="Ayuso-Fernandez I."/>
            <person name="Pacheco R."/>
            <person name="Padilla G."/>
            <person name="Ferreira P."/>
            <person name="Barriuso J."/>
            <person name="Kellner H."/>
            <person name="Castanera R."/>
            <person name="Alfaro M."/>
            <person name="Ramirez L."/>
            <person name="Pisabarro A.G."/>
            <person name="Kuo A."/>
            <person name="Tritt A."/>
            <person name="Lipzen A."/>
            <person name="He G."/>
            <person name="Yan M."/>
            <person name="Ng V."/>
            <person name="Cullen D."/>
            <person name="Martin F."/>
            <person name="Rosso M.-N."/>
            <person name="Henrissat B."/>
            <person name="Hibbett D."/>
            <person name="Martinez A.T."/>
            <person name="Grigoriev I.V."/>
        </authorList>
    </citation>
    <scope>NUCLEOTIDE SEQUENCE</scope>
    <source>
        <strain evidence="7">CBS 247.69</strain>
    </source>
</reference>
<proteinExistence type="predicted"/>
<feature type="compositionally biased region" description="Basic and acidic residues" evidence="5">
    <location>
        <begin position="888"/>
        <end position="898"/>
    </location>
</feature>
<evidence type="ECO:0000313" key="7">
    <source>
        <dbReference type="EMBL" id="KAF9459101.1"/>
    </source>
</evidence>
<feature type="compositionally biased region" description="Low complexity" evidence="5">
    <location>
        <begin position="102"/>
        <end position="112"/>
    </location>
</feature>
<dbReference type="EMBL" id="MU150323">
    <property type="protein sequence ID" value="KAF9459101.1"/>
    <property type="molecule type" value="Genomic_DNA"/>
</dbReference>
<evidence type="ECO:0000256" key="1">
    <source>
        <dbReference type="ARBA" id="ARBA00004123"/>
    </source>
</evidence>
<evidence type="ECO:0000256" key="4">
    <source>
        <dbReference type="PROSITE-ProRule" id="PRU00810"/>
    </source>
</evidence>
<evidence type="ECO:0000259" key="6">
    <source>
        <dbReference type="SMART" id="SM00761"/>
    </source>
</evidence>
<dbReference type="Gene3D" id="1.20.1160.11">
    <property type="entry name" value="Paired amphipathic helix"/>
    <property type="match status" value="3"/>
</dbReference>
<sequence length="1239" mass="140627">MDEDQMAVDSKTSKNTPSPEDTKPIQHINEPIIENGVDTASVEDSPQDEGRPFRVDNARDRKPEISTPPPVTEEVTAATELIPAPVAHPAGIAVDEPAVVEPGPSHRSGRPSPVDPKGYPSLDRPLNVTDALSYLDAVKVQFHDQPDVYNHFLDIMKEFKNELIDTPGVIRRVSHLFNGHPALIQGFNTFLPVGYRIECSTDAHDKNFITVTTPTGTTMKTTNDGTGPIFWSTTHSSSSSRPTDGGGGSKAPVSAFPSMPSPDPRAYGVDGQAIEPAVQYVQKIKTRCDADTYRQFLDILSRYHSKPDTIDEEEVSKQIALLFKDAPDLRSDFRIFMPERSQQLLDDPTGEPRTRTGTPVDGKGKRKLDTPMSGSTLPQKRKRKVVEKEREREREVVPVRPAPAVSNKKPKHAMGQDLTPSSYNPKHNSVPSPPRRTTQLPPAPRVPVVNDDTQFFDRVKREMVSREAYNEFLKVVNLFTQDYIDSARLIKESRSFLGEGELMKQFKEILGWNERKERELYMTEHQPQNGWIRPVIAGIQSKPSRAEMNLRYGSYRKLPESETTVTCSGRDEMCRSVLNDEWVSHPTWTSDDSGFIAHKKNIYEEALHRSEEERHEYDFHIEAIVRTIAVLEPINNKIAQLSPEERGNFKMKPNLGGSGKSIHHRVIKKIYGREAGLEVVAAMQETPALAIPVVLQRLKQKEEEWKRAQREWNKVWREVDARNYMKSLDHQGIYFKITDKKTMTTKTFVNQIEAAREEQMAKRASYIDPLFARTRPRHQLEFFIEDMQVLQDGLKLTFSFLDRTQAQINFAERKRIEAFLRSFVPLFFMLDPVTFNSSFVVVQETVDSDMSDELTSVADDTEVSSTGSGGSRGGRNGRKGANVSSGGDLRKKLLKSEQAKSTSRKTRAQEAASPAVSRLASPVLGDDDPQARKLSRRNIFFTNTIFYTLLRLLEVLYSRLSNFKTTAAQQAAEKTPRNNTVANTLGLPAQSIVHLGEHPPNAEHFYDLLLESCERLFDNELEQHVFEDQMRFMFGTREAYKIFTIDKLIGAIIKQVQTVFADSKSQDLLEILKKERALANPTTQDQINSRRNAEKVLGPDENLFRIDWFPESKTTTIQLIGKDDSSFDDSEVLTGRWQSYVDSFVSNETTEGVSPSKLRLPYLRRNLPPAIRDVQPDVVSQDGLEIKICVRTYRLFFVSKSEDFFWKIPTKEETLKASEHFKAREALRKKWLDNARKEL</sequence>
<dbReference type="Pfam" id="PF16879">
    <property type="entry name" value="Sin3a_C"/>
    <property type="match status" value="1"/>
</dbReference>
<dbReference type="PANTHER" id="PTHR12346:SF0">
    <property type="entry name" value="SIN3A, ISOFORM G"/>
    <property type="match status" value="1"/>
</dbReference>
<comment type="caution">
    <text evidence="7">The sequence shown here is derived from an EMBL/GenBank/DDBJ whole genome shotgun (WGS) entry which is preliminary data.</text>
</comment>
<evidence type="ECO:0000313" key="8">
    <source>
        <dbReference type="Proteomes" id="UP000807353"/>
    </source>
</evidence>
<keyword evidence="2" id="KW-0678">Repressor</keyword>
<keyword evidence="3 4" id="KW-0539">Nucleus</keyword>
<comment type="subcellular location">
    <subcellularLocation>
        <location evidence="1 4">Nucleus</location>
    </subcellularLocation>
</comment>
<feature type="region of interest" description="Disordered" evidence="5">
    <location>
        <begin position="231"/>
        <end position="255"/>
    </location>
</feature>
<dbReference type="InterPro" id="IPR031693">
    <property type="entry name" value="Sin3_C"/>
</dbReference>
<dbReference type="GO" id="GO:0070822">
    <property type="term" value="C:Sin3-type complex"/>
    <property type="evidence" value="ECO:0007669"/>
    <property type="project" value="TreeGrafter"/>
</dbReference>
<dbReference type="Proteomes" id="UP000807353">
    <property type="component" value="Unassembled WGS sequence"/>
</dbReference>
<feature type="region of interest" description="Disordered" evidence="5">
    <location>
        <begin position="98"/>
        <end position="120"/>
    </location>
</feature>
<dbReference type="SUPFAM" id="SSF47762">
    <property type="entry name" value="PAH2 domain"/>
    <property type="match status" value="3"/>
</dbReference>
<feature type="region of interest" description="Disordered" evidence="5">
    <location>
        <begin position="855"/>
        <end position="928"/>
    </location>
</feature>
<dbReference type="FunFam" id="1.20.1160.11:FF:000001">
    <property type="entry name" value="Paired amphipathic helix protein Sin3"/>
    <property type="match status" value="1"/>
</dbReference>
<dbReference type="InterPro" id="IPR003822">
    <property type="entry name" value="PAH"/>
</dbReference>
<feature type="compositionally biased region" description="Basic and acidic residues" evidence="5">
    <location>
        <begin position="386"/>
        <end position="397"/>
    </location>
</feature>
<name>A0A9P5Y0K3_9AGAR</name>
<gene>
    <name evidence="7" type="ORF">BDZ94DRAFT_1384120</name>
</gene>
<dbReference type="PROSITE" id="PS51477">
    <property type="entry name" value="PAH"/>
    <property type="match status" value="2"/>
</dbReference>
<feature type="compositionally biased region" description="Polar residues" evidence="5">
    <location>
        <begin position="418"/>
        <end position="440"/>
    </location>
</feature>
<evidence type="ECO:0000256" key="5">
    <source>
        <dbReference type="SAM" id="MobiDB-lite"/>
    </source>
</evidence>
<keyword evidence="8" id="KW-1185">Reference proteome</keyword>
<evidence type="ECO:0000256" key="3">
    <source>
        <dbReference type="ARBA" id="ARBA00023242"/>
    </source>
</evidence>
<dbReference type="GO" id="GO:0003714">
    <property type="term" value="F:transcription corepressor activity"/>
    <property type="evidence" value="ECO:0007669"/>
    <property type="project" value="InterPro"/>
</dbReference>
<dbReference type="Pfam" id="PF02671">
    <property type="entry name" value="PAH"/>
    <property type="match status" value="3"/>
</dbReference>
<feature type="domain" description="Histone deacetylase interacting" evidence="6">
    <location>
        <begin position="549"/>
        <end position="648"/>
    </location>
</feature>
<dbReference type="AlphaFoldDB" id="A0A9P5Y0K3"/>
<accession>A0A9P5Y0K3</accession>
<dbReference type="InterPro" id="IPR013194">
    <property type="entry name" value="HDAC_interact_dom"/>
</dbReference>
<feature type="compositionally biased region" description="Basic and acidic residues" evidence="5">
    <location>
        <begin position="48"/>
        <end position="64"/>
    </location>
</feature>
<dbReference type="Pfam" id="PF08295">
    <property type="entry name" value="Sin3_corepress"/>
    <property type="match status" value="1"/>
</dbReference>
<evidence type="ECO:0000256" key="2">
    <source>
        <dbReference type="ARBA" id="ARBA00022491"/>
    </source>
</evidence>
<dbReference type="InterPro" id="IPR039774">
    <property type="entry name" value="Sin3-like"/>
</dbReference>
<organism evidence="7 8">
    <name type="scientific">Collybia nuda</name>
    <dbReference type="NCBI Taxonomy" id="64659"/>
    <lineage>
        <taxon>Eukaryota</taxon>
        <taxon>Fungi</taxon>
        <taxon>Dikarya</taxon>
        <taxon>Basidiomycota</taxon>
        <taxon>Agaricomycotina</taxon>
        <taxon>Agaricomycetes</taxon>
        <taxon>Agaricomycetidae</taxon>
        <taxon>Agaricales</taxon>
        <taxon>Tricholomatineae</taxon>
        <taxon>Clitocybaceae</taxon>
        <taxon>Collybia</taxon>
    </lineage>
</organism>
<dbReference type="OrthoDB" id="10265969at2759"/>
<feature type="region of interest" description="Disordered" evidence="5">
    <location>
        <begin position="1"/>
        <end position="74"/>
    </location>
</feature>
<protein>
    <recommendedName>
        <fullName evidence="6">Histone deacetylase interacting domain-containing protein</fullName>
    </recommendedName>
</protein>
<feature type="compositionally biased region" description="Low complexity" evidence="5">
    <location>
        <begin position="231"/>
        <end position="243"/>
    </location>
</feature>
<dbReference type="SMART" id="SM00761">
    <property type="entry name" value="HDAC_interact"/>
    <property type="match status" value="1"/>
</dbReference>